<dbReference type="Pfam" id="PF02517">
    <property type="entry name" value="Rce1-like"/>
    <property type="match status" value="1"/>
</dbReference>
<keyword evidence="1" id="KW-1133">Transmembrane helix</keyword>
<feature type="transmembrane region" description="Helical" evidence="1">
    <location>
        <begin position="93"/>
        <end position="113"/>
    </location>
</feature>
<name>A0A918QTP5_9FLAO</name>
<protein>
    <submittedName>
        <fullName evidence="3">Peptidase</fullName>
    </submittedName>
</protein>
<evidence type="ECO:0000259" key="2">
    <source>
        <dbReference type="Pfam" id="PF02517"/>
    </source>
</evidence>
<accession>A0A918QTP5</accession>
<feature type="transmembrane region" description="Helical" evidence="1">
    <location>
        <begin position="133"/>
        <end position="155"/>
    </location>
</feature>
<evidence type="ECO:0000313" key="4">
    <source>
        <dbReference type="Proteomes" id="UP000636004"/>
    </source>
</evidence>
<sequence length="295" mass="33577">MNSRRKDNQQIMTGSIKTNHKTWKTIIVFLGILTLLSSICYYAILKLNPTSIYIGALMLSPAIASLITLKLMNRSISSLPWRLKSLKYLRYSYLLPACYITISYILIWVFGFGNFGNKNTIAAWSDELGMTGFNTPMVASVMILLLAIVGVVKNIGATLGEEIGWRGFFVFELRKLLSFEGTSIISGLIWSIWHWPIIWLIYNGSGLLFFHMAAFTLMIMAISVIMTYYTFKSNSLWPAALFHSVHNIFIQKIFTPITATNEISSFWLDEYGLMIPVITSLFAIVFWRKANKENL</sequence>
<evidence type="ECO:0000256" key="1">
    <source>
        <dbReference type="SAM" id="Phobius"/>
    </source>
</evidence>
<feature type="transmembrane region" description="Helical" evidence="1">
    <location>
        <begin position="21"/>
        <end position="44"/>
    </location>
</feature>
<dbReference type="Proteomes" id="UP000636004">
    <property type="component" value="Unassembled WGS sequence"/>
</dbReference>
<dbReference type="AlphaFoldDB" id="A0A918QTP5"/>
<dbReference type="InterPro" id="IPR003675">
    <property type="entry name" value="Rce1/LyrA-like_dom"/>
</dbReference>
<keyword evidence="1" id="KW-0472">Membrane</keyword>
<organism evidence="3 4">
    <name type="scientific">Algibacter mikhailovii</name>
    <dbReference type="NCBI Taxonomy" id="425498"/>
    <lineage>
        <taxon>Bacteria</taxon>
        <taxon>Pseudomonadati</taxon>
        <taxon>Bacteroidota</taxon>
        <taxon>Flavobacteriia</taxon>
        <taxon>Flavobacteriales</taxon>
        <taxon>Flavobacteriaceae</taxon>
        <taxon>Algibacter</taxon>
    </lineage>
</organism>
<feature type="domain" description="CAAX prenyl protease 2/Lysostaphin resistance protein A-like" evidence="2">
    <location>
        <begin position="147"/>
        <end position="249"/>
    </location>
</feature>
<gene>
    <name evidence="3" type="ORF">GCM10007028_03760</name>
</gene>
<evidence type="ECO:0000313" key="3">
    <source>
        <dbReference type="EMBL" id="GGZ69904.1"/>
    </source>
</evidence>
<feature type="transmembrane region" description="Helical" evidence="1">
    <location>
        <begin position="208"/>
        <end position="229"/>
    </location>
</feature>
<dbReference type="GO" id="GO:0004175">
    <property type="term" value="F:endopeptidase activity"/>
    <property type="evidence" value="ECO:0007669"/>
    <property type="project" value="UniProtKB-ARBA"/>
</dbReference>
<keyword evidence="1" id="KW-0812">Transmembrane</keyword>
<dbReference type="InterPro" id="IPR042150">
    <property type="entry name" value="MmRce1-like"/>
</dbReference>
<feature type="transmembrane region" description="Helical" evidence="1">
    <location>
        <begin position="50"/>
        <end position="72"/>
    </location>
</feature>
<comment type="caution">
    <text evidence="3">The sequence shown here is derived from an EMBL/GenBank/DDBJ whole genome shotgun (WGS) entry which is preliminary data.</text>
</comment>
<feature type="transmembrane region" description="Helical" evidence="1">
    <location>
        <begin position="266"/>
        <end position="287"/>
    </location>
</feature>
<reference evidence="3" key="1">
    <citation type="journal article" date="2014" name="Int. J. Syst. Evol. Microbiol.">
        <title>Complete genome sequence of Corynebacterium casei LMG S-19264T (=DSM 44701T), isolated from a smear-ripened cheese.</title>
        <authorList>
            <consortium name="US DOE Joint Genome Institute (JGI-PGF)"/>
            <person name="Walter F."/>
            <person name="Albersmeier A."/>
            <person name="Kalinowski J."/>
            <person name="Ruckert C."/>
        </authorList>
    </citation>
    <scope>NUCLEOTIDE SEQUENCE</scope>
    <source>
        <strain evidence="3">KCTC 12710</strain>
    </source>
</reference>
<proteinExistence type="predicted"/>
<dbReference type="PANTHER" id="PTHR35797:SF1">
    <property type="entry name" value="PROTEASE"/>
    <property type="match status" value="1"/>
</dbReference>
<dbReference type="PANTHER" id="PTHR35797">
    <property type="entry name" value="PROTEASE-RELATED"/>
    <property type="match status" value="1"/>
</dbReference>
<dbReference type="EMBL" id="BMWZ01000001">
    <property type="protein sequence ID" value="GGZ69904.1"/>
    <property type="molecule type" value="Genomic_DNA"/>
</dbReference>
<keyword evidence="4" id="KW-1185">Reference proteome</keyword>
<reference evidence="3" key="2">
    <citation type="submission" date="2020-09" db="EMBL/GenBank/DDBJ databases">
        <authorList>
            <person name="Sun Q."/>
            <person name="Kim S."/>
        </authorList>
    </citation>
    <scope>NUCLEOTIDE SEQUENCE</scope>
    <source>
        <strain evidence="3">KCTC 12710</strain>
    </source>
</reference>
<dbReference type="GO" id="GO:0080120">
    <property type="term" value="P:CAAX-box protein maturation"/>
    <property type="evidence" value="ECO:0007669"/>
    <property type="project" value="UniProtKB-ARBA"/>
</dbReference>